<dbReference type="RefSeq" id="WP_012298009.1">
    <property type="nucleotide sequence ID" value="NC_010407.1"/>
</dbReference>
<dbReference type="STRING" id="31964.CMS0572"/>
<dbReference type="OrthoDB" id="1099523at2"/>
<dbReference type="KEGG" id="cms:CMS0572"/>
<dbReference type="eggNOG" id="COG0739">
    <property type="taxonomic scope" value="Bacteria"/>
</dbReference>
<dbReference type="AlphaFoldDB" id="B0RD93"/>
<evidence type="ECO:0000259" key="1">
    <source>
        <dbReference type="Pfam" id="PF01551"/>
    </source>
</evidence>
<sequence length="279" mass="30345">MPIRMGEEMEYRDDGDPDEVLDVVTGATRRNILTATVIFAALFGVQTLAPLNAANADPIFNYPFTRRYPVTGRFGEYRPKTKTYHMGTDYGAPTGTPIYAIAYGRVFEKRNSSGYGNHVVIDHVDGFRSVYAHMDQPSPMPEGDSVSAGQYVGPVGNTGASNGAHLHLEIRINDVKKDPQFWMDNAPLAGDDMAISDSDANKIAQTLRTAEWYTGAPGKPSEVKTVEAIYRGILQTVIGYGGRTENIETMVTNLGTRLANDKTFIDAIATATAAKVKNG</sequence>
<dbReference type="PANTHER" id="PTHR21666">
    <property type="entry name" value="PEPTIDASE-RELATED"/>
    <property type="match status" value="1"/>
</dbReference>
<dbReference type="EMBL" id="AM849034">
    <property type="protein sequence ID" value="CAQ00692.1"/>
    <property type="molecule type" value="Genomic_DNA"/>
</dbReference>
<feature type="domain" description="M23ase beta-sheet core" evidence="1">
    <location>
        <begin position="84"/>
        <end position="179"/>
    </location>
</feature>
<protein>
    <recommendedName>
        <fullName evidence="1">M23ase beta-sheet core domain-containing protein</fullName>
    </recommendedName>
</protein>
<reference evidence="2 3" key="1">
    <citation type="journal article" date="2008" name="J. Bacteriol.">
        <title>Genome of the actinomycete plant pathogen Clavibacter michiganensis subsp. sepedonicus suggests recent niche adaptation.</title>
        <authorList>
            <person name="Bentley S.D."/>
            <person name="Corton C."/>
            <person name="Brown S.E."/>
            <person name="Barron A."/>
            <person name="Clark L."/>
            <person name="Doggett J."/>
            <person name="Harris B."/>
            <person name="Ormond D."/>
            <person name="Quail M.A."/>
            <person name="May G."/>
            <person name="Francis D."/>
            <person name="Knudson D."/>
            <person name="Parkhill J."/>
            <person name="Ishimaru C.A."/>
        </authorList>
    </citation>
    <scope>NUCLEOTIDE SEQUENCE [LARGE SCALE GENOMIC DNA]</scope>
    <source>
        <strain evidence="3">ATCC 33113 / DSM 20744 / JCM 9667 / LMG 2889 / ICMP 2535 / C-1</strain>
    </source>
</reference>
<dbReference type="HOGENOM" id="CLU_996373_0_0_11"/>
<dbReference type="Pfam" id="PF01551">
    <property type="entry name" value="Peptidase_M23"/>
    <property type="match status" value="1"/>
</dbReference>
<dbReference type="Proteomes" id="UP000001318">
    <property type="component" value="Chromosome"/>
</dbReference>
<name>B0RD93_CLASE</name>
<dbReference type="PANTHER" id="PTHR21666:SF287">
    <property type="entry name" value="CYTOPLASMIC MEMBRANE PROTEIN"/>
    <property type="match status" value="1"/>
</dbReference>
<dbReference type="Gene3D" id="2.70.70.10">
    <property type="entry name" value="Glucose Permease (Domain IIA)"/>
    <property type="match status" value="1"/>
</dbReference>
<dbReference type="InterPro" id="IPR011055">
    <property type="entry name" value="Dup_hybrid_motif"/>
</dbReference>
<keyword evidence="3" id="KW-1185">Reference proteome</keyword>
<dbReference type="CDD" id="cd12797">
    <property type="entry name" value="M23_peptidase"/>
    <property type="match status" value="1"/>
</dbReference>
<dbReference type="InterPro" id="IPR016047">
    <property type="entry name" value="M23ase_b-sheet_dom"/>
</dbReference>
<dbReference type="SUPFAM" id="SSF51261">
    <property type="entry name" value="Duplicated hybrid motif"/>
    <property type="match status" value="1"/>
</dbReference>
<proteinExistence type="predicted"/>
<dbReference type="GO" id="GO:0004222">
    <property type="term" value="F:metalloendopeptidase activity"/>
    <property type="evidence" value="ECO:0007669"/>
    <property type="project" value="TreeGrafter"/>
</dbReference>
<gene>
    <name evidence="2" type="ordered locus">CMS0572</name>
</gene>
<organism evidence="2 3">
    <name type="scientific">Clavibacter sepedonicus</name>
    <name type="common">Clavibacter michiganensis subsp. sepedonicus</name>
    <dbReference type="NCBI Taxonomy" id="31964"/>
    <lineage>
        <taxon>Bacteria</taxon>
        <taxon>Bacillati</taxon>
        <taxon>Actinomycetota</taxon>
        <taxon>Actinomycetes</taxon>
        <taxon>Micrococcales</taxon>
        <taxon>Microbacteriaceae</taxon>
        <taxon>Clavibacter</taxon>
    </lineage>
</organism>
<accession>B0RD93</accession>
<dbReference type="GeneID" id="29472429"/>
<evidence type="ECO:0000313" key="2">
    <source>
        <dbReference type="EMBL" id="CAQ00692.1"/>
    </source>
</evidence>
<evidence type="ECO:0000313" key="3">
    <source>
        <dbReference type="Proteomes" id="UP000001318"/>
    </source>
</evidence>
<dbReference type="InterPro" id="IPR050570">
    <property type="entry name" value="Cell_wall_metabolism_enzyme"/>
</dbReference>